<feature type="compositionally biased region" description="Basic and acidic residues" evidence="1">
    <location>
        <begin position="713"/>
        <end position="747"/>
    </location>
</feature>
<feature type="region of interest" description="Disordered" evidence="1">
    <location>
        <begin position="710"/>
        <end position="764"/>
    </location>
</feature>
<feature type="compositionally biased region" description="Polar residues" evidence="1">
    <location>
        <begin position="212"/>
        <end position="231"/>
    </location>
</feature>
<sequence length="1138" mass="118116">MGSASIDRRERGTTTIKAIRAVAATLFAVLAAVVMTLGMFGGTPAYAANAMSAVATNVSSNVSTASQIMRIGVSVERYDQAGDDQYAIVVTNNDPTKTATAIKGSTTIPADIAESGKLTTVDWTVGDLAPGDHAYALVDGQTLTVKLAESSGTTDDGNTGTNDGTNTSNGNTNTSTGTTTPGNNADNGSGNNASTNPNSSATDSSNTDSASKTPANKTPSGNVSADTNTAKSPDKLSRTGVSIAGITGFALLLLAAAGLIVGRRNAVAARQTGVSGTTAGTTNTGTTAHMSGHAHLGTDRIHSGPRLSARALIAASVAIAMLGAGLMIVPNALAAEPGSESTAEPTANPAGENASVDVISVVTVNNHGYEINSHVTATFVEPKKETVAVVGQAQDAGRQPVKNAQLNLTATGEQPVTVTTDADGYFVAHLTRNVRYDAVVRDTAAVPEGQAAPQIVKATLLAKQRNDITVQNVTGAITLGRKVVEGTASGQIKSSAIYLDAKDYRISADQKTVTVTDKTIDVIAGDIVVLAPNGDFDGKVIKVAAVGKTGTGADANLTVTGGDADLPDAFDRISLDNTVLDASKAEVTPADGVTAKNLAEPAGKTRMRGAKIGVGAEVGQSLNYEFDYAKDLQVSRKTTAAKPELAKVGYVVNKTTLASNITAKATVDFVHYEQSNVTLEAKTEFNTAGVVCASYAKENGVNHVDYSETECAGTEKADKKDPSGESGAKDDAAAKDSAKAKAAKTDSAKPGSSGSTDSTDSATDQEFEGIKLTKKPIAWRLPWGFKVETDATLVSHSSGHFRGTMKVKASAEAKAVLQNGKVTATTKASVDPNMELTAAAKYEVGLLMDPTLKALGQGIVTLKGEPGIGMEVQGHVKVENGKLKPGDASASWELYGYSNEWYAFPILEPLGKLPESNPLHDLGKYAEDQEFKENPVARITLDKHEASNGPKQQLAKVRKQIAAGDFSSIAGKYCQKDGLSCVSIDDKGRFRQVSGTVERAFAPLLNGGVSQLGTGDDSLNAWEKDVSVTLSGSVSEYQCALPNGTTVNGEACKALGRENITRWPTGVAYYPAGWESKDVYPETNGSYPLLDGSKEVDTSTPFLQPLGDQYVFAPQDNVDRYPLSGGLQASNGVYYLVK</sequence>
<accession>A0A2M9HF44</accession>
<feature type="compositionally biased region" description="Low complexity" evidence="1">
    <location>
        <begin position="748"/>
        <end position="761"/>
    </location>
</feature>
<feature type="compositionally biased region" description="Low complexity" evidence="1">
    <location>
        <begin position="150"/>
        <end position="211"/>
    </location>
</feature>
<dbReference type="EMBL" id="PEBK01000004">
    <property type="protein sequence ID" value="PJM75428.1"/>
    <property type="molecule type" value="Genomic_DNA"/>
</dbReference>
<gene>
    <name evidence="3" type="ORF">CSQ87_05335</name>
</gene>
<evidence type="ECO:0000313" key="4">
    <source>
        <dbReference type="Proteomes" id="UP000231451"/>
    </source>
</evidence>
<name>A0A2M9HF44_9BIFI</name>
<evidence type="ECO:0000256" key="2">
    <source>
        <dbReference type="SAM" id="Phobius"/>
    </source>
</evidence>
<organism evidence="3 4">
    <name type="scientific">Bifidobacterium simiarum</name>
    <dbReference type="NCBI Taxonomy" id="2045441"/>
    <lineage>
        <taxon>Bacteria</taxon>
        <taxon>Bacillati</taxon>
        <taxon>Actinomycetota</taxon>
        <taxon>Actinomycetes</taxon>
        <taxon>Bifidobacteriales</taxon>
        <taxon>Bifidobacteriaceae</taxon>
        <taxon>Bifidobacterium</taxon>
    </lineage>
</organism>
<comment type="caution">
    <text evidence="3">The sequence shown here is derived from an EMBL/GenBank/DDBJ whole genome shotgun (WGS) entry which is preliminary data.</text>
</comment>
<feature type="region of interest" description="Disordered" evidence="1">
    <location>
        <begin position="150"/>
        <end position="236"/>
    </location>
</feature>
<keyword evidence="4" id="KW-1185">Reference proteome</keyword>
<reference evidence="3 4" key="1">
    <citation type="submission" date="2017-10" db="EMBL/GenBank/DDBJ databases">
        <title>Draft genome sequences of strains TRE 1, TRE 9, TRE H and TRI 7, isolated from tamarins, belonging to four potential novel Bifidobacterium species.</title>
        <authorList>
            <person name="Mattarelli P."/>
            <person name="Modesto M."/>
            <person name="Puglisi E."/>
            <person name="Morelli L."/>
            <person name="Spezio C."/>
            <person name="Bonetti A."/>
            <person name="Sandri C."/>
        </authorList>
    </citation>
    <scope>NUCLEOTIDE SEQUENCE [LARGE SCALE GENOMIC DNA]</scope>
    <source>
        <strain evidence="4">TRI7</strain>
    </source>
</reference>
<protein>
    <submittedName>
        <fullName evidence="3">Uncharacterized protein</fullName>
    </submittedName>
</protein>
<keyword evidence="2" id="KW-0472">Membrane</keyword>
<proteinExistence type="predicted"/>
<dbReference type="AlphaFoldDB" id="A0A2M9HF44"/>
<feature type="transmembrane region" description="Helical" evidence="2">
    <location>
        <begin position="21"/>
        <end position="42"/>
    </location>
</feature>
<evidence type="ECO:0000256" key="1">
    <source>
        <dbReference type="SAM" id="MobiDB-lite"/>
    </source>
</evidence>
<keyword evidence="2" id="KW-1133">Transmembrane helix</keyword>
<dbReference type="Proteomes" id="UP000231451">
    <property type="component" value="Unassembled WGS sequence"/>
</dbReference>
<evidence type="ECO:0000313" key="3">
    <source>
        <dbReference type="EMBL" id="PJM75428.1"/>
    </source>
</evidence>
<feature type="transmembrane region" description="Helical" evidence="2">
    <location>
        <begin position="311"/>
        <end position="333"/>
    </location>
</feature>
<dbReference type="RefSeq" id="WP_100512845.1">
    <property type="nucleotide sequence ID" value="NZ_PEBK01000004.1"/>
</dbReference>
<keyword evidence="2" id="KW-0812">Transmembrane</keyword>
<feature type="transmembrane region" description="Helical" evidence="2">
    <location>
        <begin position="241"/>
        <end position="261"/>
    </location>
</feature>